<dbReference type="InterPro" id="IPR045871">
    <property type="entry name" value="AHP1-5/YPD1"/>
</dbReference>
<feature type="modified residue" description="Phosphohistidine" evidence="2">
    <location>
        <position position="59"/>
    </location>
</feature>
<dbReference type="Proteomes" id="UP001147830">
    <property type="component" value="Unassembled WGS sequence"/>
</dbReference>
<organism evidence="4 5">
    <name type="scientific">Thalassolituus pacificus</name>
    <dbReference type="NCBI Taxonomy" id="2975440"/>
    <lineage>
        <taxon>Bacteria</taxon>
        <taxon>Pseudomonadati</taxon>
        <taxon>Pseudomonadota</taxon>
        <taxon>Gammaproteobacteria</taxon>
        <taxon>Oceanospirillales</taxon>
        <taxon>Oceanospirillaceae</taxon>
        <taxon>Thalassolituus</taxon>
    </lineage>
</organism>
<comment type="caution">
    <text evidence="4">The sequence shown here is derived from an EMBL/GenBank/DDBJ whole genome shotgun (WGS) entry which is preliminary data.</text>
</comment>
<evidence type="ECO:0000313" key="4">
    <source>
        <dbReference type="EMBL" id="MCT7357458.1"/>
    </source>
</evidence>
<keyword evidence="1" id="KW-0902">Two-component regulatory system</keyword>
<evidence type="ECO:0000256" key="2">
    <source>
        <dbReference type="PROSITE-ProRule" id="PRU00110"/>
    </source>
</evidence>
<feature type="domain" description="HPt" evidence="3">
    <location>
        <begin position="20"/>
        <end position="113"/>
    </location>
</feature>
<dbReference type="GO" id="GO:0043424">
    <property type="term" value="F:protein histidine kinase binding"/>
    <property type="evidence" value="ECO:0007669"/>
    <property type="project" value="InterPro"/>
</dbReference>
<dbReference type="InterPro" id="IPR036641">
    <property type="entry name" value="HPT_dom_sf"/>
</dbReference>
<dbReference type="InterPro" id="IPR008207">
    <property type="entry name" value="Sig_transdc_His_kin_Hpt_dom"/>
</dbReference>
<dbReference type="PANTHER" id="PTHR28242">
    <property type="entry name" value="PHOSPHORELAY INTERMEDIATE PROTEIN YPD1"/>
    <property type="match status" value="1"/>
</dbReference>
<reference evidence="4" key="1">
    <citation type="journal article" date="2022" name="Front. Microbiol.">
        <title>Genome-based taxonomic rearrangement of Oceanobacter-related bacteria including the description of Thalassolituus hydrocarbonoclasticus sp. nov. and Thalassolituus pacificus sp. nov. and emended description of the genus Thalassolituus.</title>
        <authorList>
            <person name="Dong C."/>
            <person name="Wei L."/>
            <person name="Wang J."/>
            <person name="Lai Q."/>
            <person name="Huang Z."/>
            <person name="Shao Z."/>
        </authorList>
    </citation>
    <scope>NUCLEOTIDE SEQUENCE</scope>
    <source>
        <strain evidence="4">59MF3M-4</strain>
    </source>
</reference>
<evidence type="ECO:0000256" key="1">
    <source>
        <dbReference type="ARBA" id="ARBA00023012"/>
    </source>
</evidence>
<dbReference type="GO" id="GO:0009927">
    <property type="term" value="F:histidine phosphotransfer kinase activity"/>
    <property type="evidence" value="ECO:0007669"/>
    <property type="project" value="InterPro"/>
</dbReference>
<evidence type="ECO:0000259" key="3">
    <source>
        <dbReference type="PROSITE" id="PS50894"/>
    </source>
</evidence>
<proteinExistence type="predicted"/>
<dbReference type="PROSITE" id="PS50894">
    <property type="entry name" value="HPT"/>
    <property type="match status" value="1"/>
</dbReference>
<dbReference type="Gene3D" id="1.20.120.160">
    <property type="entry name" value="HPT domain"/>
    <property type="match status" value="1"/>
</dbReference>
<keyword evidence="2" id="KW-0597">Phosphoprotein</keyword>
<dbReference type="PANTHER" id="PTHR28242:SF52">
    <property type="entry name" value="PHOSPHORELAY INTERMEDIATE PROTEIN YPD1"/>
    <property type="match status" value="1"/>
</dbReference>
<gene>
    <name evidence="4" type="ORF">NYR02_00275</name>
</gene>
<accession>A0A9X2WBI4</accession>
<dbReference type="EMBL" id="JAOANI010000002">
    <property type="protein sequence ID" value="MCT7357458.1"/>
    <property type="molecule type" value="Genomic_DNA"/>
</dbReference>
<dbReference type="RefSeq" id="WP_260974393.1">
    <property type="nucleotide sequence ID" value="NZ_JAOANI010000002.1"/>
</dbReference>
<dbReference type="SMART" id="SM00073">
    <property type="entry name" value="HPT"/>
    <property type="match status" value="1"/>
</dbReference>
<dbReference type="GO" id="GO:0000160">
    <property type="term" value="P:phosphorelay signal transduction system"/>
    <property type="evidence" value="ECO:0007669"/>
    <property type="project" value="UniProtKB-KW"/>
</dbReference>
<evidence type="ECO:0000313" key="5">
    <source>
        <dbReference type="Proteomes" id="UP001147830"/>
    </source>
</evidence>
<dbReference type="Pfam" id="PF01627">
    <property type="entry name" value="Hpt"/>
    <property type="match status" value="1"/>
</dbReference>
<name>A0A9X2WBI4_9GAMM</name>
<sequence length="114" mass="12955">MMSLAEHFDLESLDMLREVMDDEFADLMRVYIDDSRQRMPLLSQALQQQDAKQLRELAHSFKGASSNVSANVLAQLCYQLEMAGREEQLAGADALIAAIEAEYRNVEILLQDMM</sequence>
<protein>
    <submittedName>
        <fullName evidence="4">Hpt domain-containing protein</fullName>
    </submittedName>
</protein>
<dbReference type="AlphaFoldDB" id="A0A9X2WBI4"/>
<keyword evidence="5" id="KW-1185">Reference proteome</keyword>
<dbReference type="GO" id="GO:0005737">
    <property type="term" value="C:cytoplasm"/>
    <property type="evidence" value="ECO:0007669"/>
    <property type="project" value="TreeGrafter"/>
</dbReference>
<reference evidence="4" key="2">
    <citation type="submission" date="2022-08" db="EMBL/GenBank/DDBJ databases">
        <authorList>
            <person name="Dong C."/>
        </authorList>
    </citation>
    <scope>NUCLEOTIDE SEQUENCE</scope>
    <source>
        <strain evidence="4">59MF3M-4</strain>
    </source>
</reference>
<dbReference type="SUPFAM" id="SSF47226">
    <property type="entry name" value="Histidine-containing phosphotransfer domain, HPT domain"/>
    <property type="match status" value="1"/>
</dbReference>